<name>C5C3V9_BEUC1</name>
<proteinExistence type="predicted"/>
<sequence length="269" mass="28391">MVDRSARTVTTSGDGLGVSARTDGGALAQTPSPPPIAARSRRAATVDQIKEYILTEGLRPGDALPTEAALCSLLHVSRSSVREAVKTLATLGIVEVRHGWGTYVGTMSLDALVETLVFRGVLSPGDDLRALREVLEVRQALDVAMTDKILASLAGEQHPALHDLVDEMTALAEQGVPFGDQDRAFHTLLLDGVDNSLVRQLVAAFWDVHVAVLPRLDVTLPDALAETARAHAEMLDAAERSDPDAYRAAVAAHYAPIERAIAAAAAGAG</sequence>
<keyword evidence="7" id="KW-1185">Reference proteome</keyword>
<dbReference type="SUPFAM" id="SSF46785">
    <property type="entry name" value="Winged helix' DNA-binding domain"/>
    <property type="match status" value="1"/>
</dbReference>
<protein>
    <submittedName>
        <fullName evidence="6">Regulatory protein GntR HTH</fullName>
    </submittedName>
</protein>
<dbReference type="Proteomes" id="UP000007962">
    <property type="component" value="Chromosome"/>
</dbReference>
<dbReference type="PANTHER" id="PTHR43537:SF5">
    <property type="entry name" value="UXU OPERON TRANSCRIPTIONAL REGULATOR"/>
    <property type="match status" value="1"/>
</dbReference>
<dbReference type="InterPro" id="IPR000524">
    <property type="entry name" value="Tscrpt_reg_HTH_GntR"/>
</dbReference>
<gene>
    <name evidence="6" type="ordered locus">Bcav_3776</name>
</gene>
<keyword evidence="1" id="KW-0805">Transcription regulation</keyword>
<dbReference type="PROSITE" id="PS50949">
    <property type="entry name" value="HTH_GNTR"/>
    <property type="match status" value="1"/>
</dbReference>
<dbReference type="EMBL" id="CP001618">
    <property type="protein sequence ID" value="ACQ82018.1"/>
    <property type="molecule type" value="Genomic_DNA"/>
</dbReference>
<organism evidence="6 7">
    <name type="scientific">Beutenbergia cavernae (strain ATCC BAA-8 / DSM 12333 / CCUG 43141 / JCM 11478 / NBRC 16432 / NCIMB 13614 / HKI 0122)</name>
    <dbReference type="NCBI Taxonomy" id="471853"/>
    <lineage>
        <taxon>Bacteria</taxon>
        <taxon>Bacillati</taxon>
        <taxon>Actinomycetota</taxon>
        <taxon>Actinomycetes</taxon>
        <taxon>Micrococcales</taxon>
        <taxon>Beutenbergiaceae</taxon>
        <taxon>Beutenbergia</taxon>
    </lineage>
</organism>
<dbReference type="OrthoDB" id="7989071at2"/>
<keyword evidence="3" id="KW-0804">Transcription</keyword>
<dbReference type="SMART" id="SM00345">
    <property type="entry name" value="HTH_GNTR"/>
    <property type="match status" value="1"/>
</dbReference>
<evidence type="ECO:0000256" key="4">
    <source>
        <dbReference type="SAM" id="MobiDB-lite"/>
    </source>
</evidence>
<dbReference type="CDD" id="cd07377">
    <property type="entry name" value="WHTH_GntR"/>
    <property type="match status" value="1"/>
</dbReference>
<dbReference type="SMART" id="SM00895">
    <property type="entry name" value="FCD"/>
    <property type="match status" value="1"/>
</dbReference>
<dbReference type="STRING" id="471853.Bcav_3776"/>
<dbReference type="HOGENOM" id="CLU_017584_9_3_11"/>
<evidence type="ECO:0000256" key="3">
    <source>
        <dbReference type="ARBA" id="ARBA00023163"/>
    </source>
</evidence>
<dbReference type="SUPFAM" id="SSF48008">
    <property type="entry name" value="GntR ligand-binding domain-like"/>
    <property type="match status" value="1"/>
</dbReference>
<dbReference type="InterPro" id="IPR011711">
    <property type="entry name" value="GntR_C"/>
</dbReference>
<feature type="region of interest" description="Disordered" evidence="4">
    <location>
        <begin position="1"/>
        <end position="37"/>
    </location>
</feature>
<dbReference type="eggNOG" id="COG2186">
    <property type="taxonomic scope" value="Bacteria"/>
</dbReference>
<reference evidence="6 7" key="1">
    <citation type="journal article" date="2009" name="Stand. Genomic Sci.">
        <title>Complete genome sequence of Beutenbergia cavernae type strain (HKI 0122).</title>
        <authorList>
            <person name="Land M."/>
            <person name="Pukall R."/>
            <person name="Abt B."/>
            <person name="Goker M."/>
            <person name="Rohde M."/>
            <person name="Glavina Del Rio T."/>
            <person name="Tice H."/>
            <person name="Copeland A."/>
            <person name="Cheng J.F."/>
            <person name="Lucas S."/>
            <person name="Chen F."/>
            <person name="Nolan M."/>
            <person name="Bruce D."/>
            <person name="Goodwin L."/>
            <person name="Pitluck S."/>
            <person name="Ivanova N."/>
            <person name="Mavromatis K."/>
            <person name="Ovchinnikova G."/>
            <person name="Pati A."/>
            <person name="Chen A."/>
            <person name="Palaniappan K."/>
            <person name="Hauser L."/>
            <person name="Chang Y.J."/>
            <person name="Jefferies C.C."/>
            <person name="Saunders E."/>
            <person name="Brettin T."/>
            <person name="Detter J.C."/>
            <person name="Han C."/>
            <person name="Chain P."/>
            <person name="Bristow J."/>
            <person name="Eisen J.A."/>
            <person name="Markowitz V."/>
            <person name="Hugenholtz P."/>
            <person name="Kyrpides N.C."/>
            <person name="Klenk H.P."/>
            <person name="Lapidus A."/>
        </authorList>
    </citation>
    <scope>NUCLEOTIDE SEQUENCE [LARGE SCALE GENOMIC DNA]</scope>
    <source>
        <strain evidence="7">ATCC BAA-8 / DSM 12333 / NBRC 16432</strain>
    </source>
</reference>
<accession>C5C3V9</accession>
<dbReference type="AlphaFoldDB" id="C5C3V9"/>
<evidence type="ECO:0000256" key="2">
    <source>
        <dbReference type="ARBA" id="ARBA00023125"/>
    </source>
</evidence>
<feature type="domain" description="HTH gntR-type" evidence="5">
    <location>
        <begin position="39"/>
        <end position="107"/>
    </location>
</feature>
<evidence type="ECO:0000313" key="6">
    <source>
        <dbReference type="EMBL" id="ACQ82018.1"/>
    </source>
</evidence>
<evidence type="ECO:0000259" key="5">
    <source>
        <dbReference type="PROSITE" id="PS50949"/>
    </source>
</evidence>
<evidence type="ECO:0000313" key="7">
    <source>
        <dbReference type="Proteomes" id="UP000007962"/>
    </source>
</evidence>
<dbReference type="PRINTS" id="PR00035">
    <property type="entry name" value="HTHGNTR"/>
</dbReference>
<dbReference type="Pfam" id="PF07729">
    <property type="entry name" value="FCD"/>
    <property type="match status" value="1"/>
</dbReference>
<dbReference type="InterPro" id="IPR036390">
    <property type="entry name" value="WH_DNA-bd_sf"/>
</dbReference>
<dbReference type="Pfam" id="PF00392">
    <property type="entry name" value="GntR"/>
    <property type="match status" value="1"/>
</dbReference>
<dbReference type="GO" id="GO:0003700">
    <property type="term" value="F:DNA-binding transcription factor activity"/>
    <property type="evidence" value="ECO:0007669"/>
    <property type="project" value="InterPro"/>
</dbReference>
<dbReference type="Gene3D" id="1.20.120.530">
    <property type="entry name" value="GntR ligand-binding domain-like"/>
    <property type="match status" value="1"/>
</dbReference>
<evidence type="ECO:0000256" key="1">
    <source>
        <dbReference type="ARBA" id="ARBA00023015"/>
    </source>
</evidence>
<dbReference type="KEGG" id="bcv:Bcav_3776"/>
<dbReference type="InterPro" id="IPR008920">
    <property type="entry name" value="TF_FadR/GntR_C"/>
</dbReference>
<dbReference type="Gene3D" id="1.10.10.10">
    <property type="entry name" value="Winged helix-like DNA-binding domain superfamily/Winged helix DNA-binding domain"/>
    <property type="match status" value="1"/>
</dbReference>
<dbReference type="GO" id="GO:0003677">
    <property type="term" value="F:DNA binding"/>
    <property type="evidence" value="ECO:0007669"/>
    <property type="project" value="UniProtKB-KW"/>
</dbReference>
<dbReference type="PANTHER" id="PTHR43537">
    <property type="entry name" value="TRANSCRIPTIONAL REGULATOR, GNTR FAMILY"/>
    <property type="match status" value="1"/>
</dbReference>
<keyword evidence="2" id="KW-0238">DNA-binding</keyword>
<dbReference type="InterPro" id="IPR036388">
    <property type="entry name" value="WH-like_DNA-bd_sf"/>
</dbReference>